<dbReference type="GO" id="GO:0005737">
    <property type="term" value="C:cytoplasm"/>
    <property type="evidence" value="ECO:0007669"/>
    <property type="project" value="TreeGrafter"/>
</dbReference>
<evidence type="ECO:0000313" key="5">
    <source>
        <dbReference type="Proteomes" id="UP000472263"/>
    </source>
</evidence>
<feature type="region of interest" description="Disordered" evidence="3">
    <location>
        <begin position="30"/>
        <end position="54"/>
    </location>
</feature>
<dbReference type="InParanoid" id="A0A667ZWL1"/>
<evidence type="ECO:0000256" key="1">
    <source>
        <dbReference type="ARBA" id="ARBA00022614"/>
    </source>
</evidence>
<reference evidence="4" key="1">
    <citation type="submission" date="2019-06" db="EMBL/GenBank/DDBJ databases">
        <authorList>
            <consortium name="Wellcome Sanger Institute Data Sharing"/>
        </authorList>
    </citation>
    <scope>NUCLEOTIDE SEQUENCE [LARGE SCALE GENOMIC DNA]</scope>
</reference>
<dbReference type="PANTHER" id="PTHR15454:SF19">
    <property type="entry name" value="LEUCINE-RICH REPEAT-CONTAINING PROTEIN 51"/>
    <property type="match status" value="1"/>
</dbReference>
<dbReference type="GeneTree" id="ENSGT00390000008994"/>
<reference evidence="4" key="3">
    <citation type="submission" date="2025-09" db="UniProtKB">
        <authorList>
            <consortium name="Ensembl"/>
        </authorList>
    </citation>
    <scope>IDENTIFICATION</scope>
</reference>
<feature type="compositionally biased region" description="Basic and acidic residues" evidence="3">
    <location>
        <begin position="41"/>
        <end position="54"/>
    </location>
</feature>
<dbReference type="Ensembl" id="ENSMMDT00005048145.1">
    <property type="protein sequence ID" value="ENSMMDP00005047205.1"/>
    <property type="gene ID" value="ENSMMDG00005021519.1"/>
</dbReference>
<dbReference type="InterPro" id="IPR032675">
    <property type="entry name" value="LRR_dom_sf"/>
</dbReference>
<evidence type="ECO:0000256" key="2">
    <source>
        <dbReference type="ARBA" id="ARBA00022737"/>
    </source>
</evidence>
<protein>
    <recommendedName>
        <fullName evidence="6">Leucine rich repeat containing 43</fullName>
    </recommendedName>
</protein>
<keyword evidence="2" id="KW-0677">Repeat</keyword>
<evidence type="ECO:0008006" key="6">
    <source>
        <dbReference type="Google" id="ProtNLM"/>
    </source>
</evidence>
<evidence type="ECO:0000313" key="4">
    <source>
        <dbReference type="Ensembl" id="ENSMMDP00005047205.1"/>
    </source>
</evidence>
<dbReference type="Gene3D" id="3.80.10.10">
    <property type="entry name" value="Ribonuclease Inhibitor"/>
    <property type="match status" value="2"/>
</dbReference>
<reference evidence="4" key="2">
    <citation type="submission" date="2025-08" db="UniProtKB">
        <authorList>
            <consortium name="Ensembl"/>
        </authorList>
    </citation>
    <scope>IDENTIFICATION</scope>
</reference>
<accession>A0A667ZWL1</accession>
<proteinExistence type="predicted"/>
<name>A0A667ZWL1_9TELE</name>
<dbReference type="Proteomes" id="UP000472263">
    <property type="component" value="Chromosome 9"/>
</dbReference>
<evidence type="ECO:0000256" key="3">
    <source>
        <dbReference type="SAM" id="MobiDB-lite"/>
    </source>
</evidence>
<keyword evidence="1" id="KW-0433">Leucine-rich repeat</keyword>
<feature type="compositionally biased region" description="Polar residues" evidence="3">
    <location>
        <begin position="372"/>
        <end position="385"/>
    </location>
</feature>
<dbReference type="AlphaFoldDB" id="A0A667ZWL1"/>
<feature type="region of interest" description="Disordered" evidence="3">
    <location>
        <begin position="372"/>
        <end position="400"/>
    </location>
</feature>
<sequence>MDSHTLSSVVQQQLRGLCLNDFPCGHGSWSKDSQLGQRSRGYMERDEGREGADKEEQGALIDLLTCPCSPWQHTGSWSPQAAALRKLAVQNPERLDEKYISSYFTTLRIVGKRVSVIDKGLMKFSNLEELVLTANYISELPAGHLPCSLRILELRANRMRDLNGLNRHQLPGLLHLGLGSNDLGSQDDSYTQLIYNLRPKLVSLDLSGCDFRDQQALLEALATLPCLRTLLLEGNPFTLALSYPGFTVDSLPWLLYLDASQITPEERHRFRGLAKMRDVLVDRAEATVAVCKVRGIPDPQRRADDSPPDFPVITYSYFVTYEFVGQQSCDNKVTITFHSLFLFHITKLSRVERHITSGNDLSVSRGNRSVLTKMSSADTDQQSNRNYDEEISVTSSSKPDAMMMNSQDIAQGKYRIPSSHPWSDIAPFGVNVT</sequence>
<organism evidence="4 5">
    <name type="scientific">Myripristis murdjan</name>
    <name type="common">pinecone soldierfish</name>
    <dbReference type="NCBI Taxonomy" id="586833"/>
    <lineage>
        <taxon>Eukaryota</taxon>
        <taxon>Metazoa</taxon>
        <taxon>Chordata</taxon>
        <taxon>Craniata</taxon>
        <taxon>Vertebrata</taxon>
        <taxon>Euteleostomi</taxon>
        <taxon>Actinopterygii</taxon>
        <taxon>Neopterygii</taxon>
        <taxon>Teleostei</taxon>
        <taxon>Neoteleostei</taxon>
        <taxon>Acanthomorphata</taxon>
        <taxon>Holocentriformes</taxon>
        <taxon>Holocentridae</taxon>
        <taxon>Myripristis</taxon>
    </lineage>
</organism>
<dbReference type="PANTHER" id="PTHR15454">
    <property type="entry name" value="NISCHARIN RELATED"/>
    <property type="match status" value="1"/>
</dbReference>
<dbReference type="SUPFAM" id="SSF52075">
    <property type="entry name" value="Outer arm dynein light chain 1"/>
    <property type="match status" value="1"/>
</dbReference>
<keyword evidence="5" id="KW-1185">Reference proteome</keyword>